<dbReference type="Pfam" id="PF13640">
    <property type="entry name" value="2OG-FeII_Oxy_3"/>
    <property type="match status" value="1"/>
</dbReference>
<keyword evidence="3 7" id="KW-0223">Dioxygenase</keyword>
<evidence type="ECO:0000256" key="3">
    <source>
        <dbReference type="ARBA" id="ARBA00022964"/>
    </source>
</evidence>
<organism evidence="7">
    <name type="scientific">uncultured Caudovirales phage</name>
    <dbReference type="NCBI Taxonomy" id="2100421"/>
    <lineage>
        <taxon>Viruses</taxon>
        <taxon>Duplodnaviria</taxon>
        <taxon>Heunggongvirae</taxon>
        <taxon>Uroviricota</taxon>
        <taxon>Caudoviricetes</taxon>
        <taxon>Peduoviridae</taxon>
        <taxon>Maltschvirus</taxon>
        <taxon>Maltschvirus maltsch</taxon>
    </lineage>
</organism>
<dbReference type="Gene3D" id="2.60.120.620">
    <property type="entry name" value="q2cbj1_9rhob like domain"/>
    <property type="match status" value="1"/>
</dbReference>
<dbReference type="PROSITE" id="PS51471">
    <property type="entry name" value="FE2OG_OXY"/>
    <property type="match status" value="1"/>
</dbReference>
<comment type="cofactor">
    <cofactor evidence="1">
        <name>L-ascorbate</name>
        <dbReference type="ChEBI" id="CHEBI:38290"/>
    </cofactor>
</comment>
<evidence type="ECO:0000256" key="4">
    <source>
        <dbReference type="ARBA" id="ARBA00023002"/>
    </source>
</evidence>
<dbReference type="EMBL" id="LR796782">
    <property type="protein sequence ID" value="CAB4166505.1"/>
    <property type="molecule type" value="Genomic_DNA"/>
</dbReference>
<dbReference type="InterPro" id="IPR005123">
    <property type="entry name" value="Oxoglu/Fe-dep_dioxygenase_dom"/>
</dbReference>
<evidence type="ECO:0000313" key="7">
    <source>
        <dbReference type="EMBL" id="CAB4166505.1"/>
    </source>
</evidence>
<name>A0A6J5PBN4_9CAUD</name>
<evidence type="ECO:0000256" key="5">
    <source>
        <dbReference type="ARBA" id="ARBA00023004"/>
    </source>
</evidence>
<gene>
    <name evidence="7" type="ORF">UFOVP837_29</name>
</gene>
<keyword evidence="5" id="KW-0408">Iron</keyword>
<reference evidence="7" key="1">
    <citation type="submission" date="2020-04" db="EMBL/GenBank/DDBJ databases">
        <authorList>
            <person name="Chiriac C."/>
            <person name="Salcher M."/>
            <person name="Ghai R."/>
            <person name="Kavagutti S V."/>
        </authorList>
    </citation>
    <scope>NUCLEOTIDE SEQUENCE</scope>
</reference>
<dbReference type="SMART" id="SM00702">
    <property type="entry name" value="P4Hc"/>
    <property type="match status" value="1"/>
</dbReference>
<keyword evidence="4" id="KW-0560">Oxidoreductase</keyword>
<proteinExistence type="predicted"/>
<sequence>MWQQRYPKELCSTIVEQAKEIEPQAAIVGFQGSNVDTNVRRSKVRWITRDNKDLGWLYHELTNLFHIANHNAFGSELWHLNEIQFTEYNAEDQGYYNWHNDVNWDDGRQVHRKLSLVCQLSSPEEYEGGEFEMQPLHLSSPKQEHLRTQGTVLVFPSFVVHKVNPVTKGTRHSLVAWMEGPKWR</sequence>
<dbReference type="GO" id="GO:0005506">
    <property type="term" value="F:iron ion binding"/>
    <property type="evidence" value="ECO:0007669"/>
    <property type="project" value="InterPro"/>
</dbReference>
<evidence type="ECO:0000256" key="1">
    <source>
        <dbReference type="ARBA" id="ARBA00001961"/>
    </source>
</evidence>
<dbReference type="GO" id="GO:0031418">
    <property type="term" value="F:L-ascorbic acid binding"/>
    <property type="evidence" value="ECO:0007669"/>
    <property type="project" value="InterPro"/>
</dbReference>
<feature type="domain" description="Fe2OG dioxygenase" evidence="6">
    <location>
        <begin position="79"/>
        <end position="180"/>
    </location>
</feature>
<keyword evidence="2" id="KW-0479">Metal-binding</keyword>
<dbReference type="InterPro" id="IPR044862">
    <property type="entry name" value="Pro_4_hyd_alph_FE2OG_OXY"/>
</dbReference>
<evidence type="ECO:0000259" key="6">
    <source>
        <dbReference type="PROSITE" id="PS51471"/>
    </source>
</evidence>
<accession>A0A6J5PBN4</accession>
<dbReference type="GO" id="GO:0051213">
    <property type="term" value="F:dioxygenase activity"/>
    <property type="evidence" value="ECO:0007669"/>
    <property type="project" value="UniProtKB-KW"/>
</dbReference>
<dbReference type="GO" id="GO:0016705">
    <property type="term" value="F:oxidoreductase activity, acting on paired donors, with incorporation or reduction of molecular oxygen"/>
    <property type="evidence" value="ECO:0007669"/>
    <property type="project" value="InterPro"/>
</dbReference>
<dbReference type="InterPro" id="IPR006620">
    <property type="entry name" value="Pro_4_hyd_alph"/>
</dbReference>
<evidence type="ECO:0000256" key="2">
    <source>
        <dbReference type="ARBA" id="ARBA00022723"/>
    </source>
</evidence>
<protein>
    <submittedName>
        <fullName evidence="7">Oxoglutarate/iron-dependent dioxygenase</fullName>
    </submittedName>
</protein>